<evidence type="ECO:0000256" key="14">
    <source>
        <dbReference type="ARBA" id="ARBA00034104"/>
    </source>
</evidence>
<evidence type="ECO:0000259" key="17">
    <source>
        <dbReference type="Pfam" id="PF02932"/>
    </source>
</evidence>
<gene>
    <name evidence="18" type="ORF">BOKJ2_LOCUS13019</name>
</gene>
<keyword evidence="8" id="KW-1015">Disulfide bond</keyword>
<evidence type="ECO:0000256" key="9">
    <source>
        <dbReference type="ARBA" id="ARBA00023170"/>
    </source>
</evidence>
<keyword evidence="4 15" id="KW-1133">Transmembrane helix</keyword>
<dbReference type="InterPro" id="IPR002394">
    <property type="entry name" value="Nicotinic_acetylcholine_rcpt"/>
</dbReference>
<evidence type="ECO:0000256" key="2">
    <source>
        <dbReference type="ARBA" id="ARBA00022475"/>
    </source>
</evidence>
<keyword evidence="6 15" id="KW-0406">Ion transport</keyword>
<dbReference type="GO" id="GO:0045211">
    <property type="term" value="C:postsynaptic membrane"/>
    <property type="evidence" value="ECO:0007669"/>
    <property type="project" value="UniProtKB-SubCell"/>
</dbReference>
<dbReference type="Pfam" id="PF02932">
    <property type="entry name" value="Neur_chan_memb"/>
    <property type="match status" value="1"/>
</dbReference>
<comment type="caution">
    <text evidence="18">The sequence shown here is derived from an EMBL/GenBank/DDBJ whole genome shotgun (WGS) entry which is preliminary data.</text>
</comment>
<keyword evidence="2" id="KW-1003">Cell membrane</keyword>
<feature type="transmembrane region" description="Helical" evidence="15">
    <location>
        <begin position="522"/>
        <end position="550"/>
    </location>
</feature>
<keyword evidence="12" id="KW-1071">Ligand-gated ion channel</keyword>
<dbReference type="Gene3D" id="1.20.58.390">
    <property type="entry name" value="Neurotransmitter-gated ion-channel transmembrane domain"/>
    <property type="match status" value="2"/>
</dbReference>
<keyword evidence="5" id="KW-0770">Synapse</keyword>
<keyword evidence="11" id="KW-0628">Postsynaptic cell membrane</keyword>
<protein>
    <submittedName>
        <fullName evidence="18">Uncharacterized protein</fullName>
    </submittedName>
</protein>
<evidence type="ECO:0000256" key="7">
    <source>
        <dbReference type="ARBA" id="ARBA00023136"/>
    </source>
</evidence>
<evidence type="ECO:0000256" key="3">
    <source>
        <dbReference type="ARBA" id="ARBA00022692"/>
    </source>
</evidence>
<dbReference type="CDD" id="cd19064">
    <property type="entry name" value="LGIC_TM_nAChR"/>
    <property type="match status" value="1"/>
</dbReference>
<dbReference type="SUPFAM" id="SSF90112">
    <property type="entry name" value="Neurotransmitter-gated ion-channel transmembrane pore"/>
    <property type="match status" value="1"/>
</dbReference>
<organism evidence="18 19">
    <name type="scientific">Bursaphelenchus okinawaensis</name>
    <dbReference type="NCBI Taxonomy" id="465554"/>
    <lineage>
        <taxon>Eukaryota</taxon>
        <taxon>Metazoa</taxon>
        <taxon>Ecdysozoa</taxon>
        <taxon>Nematoda</taxon>
        <taxon>Chromadorea</taxon>
        <taxon>Rhabditida</taxon>
        <taxon>Tylenchina</taxon>
        <taxon>Tylenchomorpha</taxon>
        <taxon>Aphelenchoidea</taxon>
        <taxon>Aphelenchoididae</taxon>
        <taxon>Bursaphelenchus</taxon>
    </lineage>
</organism>
<dbReference type="SUPFAM" id="SSF63712">
    <property type="entry name" value="Nicotinic receptor ligand binding domain-like"/>
    <property type="match status" value="1"/>
</dbReference>
<feature type="domain" description="Neurotransmitter-gated ion-channel transmembrane" evidence="17">
    <location>
        <begin position="327"/>
        <end position="548"/>
    </location>
</feature>
<comment type="subcellular location">
    <subcellularLocation>
        <location evidence="14">Postsynaptic cell membrane</location>
        <topology evidence="14">Multi-pass membrane protein</topology>
    </subcellularLocation>
</comment>
<evidence type="ECO:0000256" key="13">
    <source>
        <dbReference type="ARBA" id="ARBA00023303"/>
    </source>
</evidence>
<evidence type="ECO:0000256" key="10">
    <source>
        <dbReference type="ARBA" id="ARBA00023180"/>
    </source>
</evidence>
<evidence type="ECO:0000256" key="11">
    <source>
        <dbReference type="ARBA" id="ARBA00023257"/>
    </source>
</evidence>
<keyword evidence="1 15" id="KW-0813">Transport</keyword>
<dbReference type="Pfam" id="PF02931">
    <property type="entry name" value="Neur_chan_LBD"/>
    <property type="match status" value="1"/>
</dbReference>
<evidence type="ECO:0000256" key="12">
    <source>
        <dbReference type="ARBA" id="ARBA00023286"/>
    </source>
</evidence>
<dbReference type="InterPro" id="IPR006202">
    <property type="entry name" value="Neur_chan_lig-bd"/>
</dbReference>
<dbReference type="NCBIfam" id="TIGR00860">
    <property type="entry name" value="LIC"/>
    <property type="match status" value="1"/>
</dbReference>
<feature type="transmembrane region" description="Helical" evidence="15">
    <location>
        <begin position="321"/>
        <end position="343"/>
    </location>
</feature>
<evidence type="ECO:0000256" key="1">
    <source>
        <dbReference type="ARBA" id="ARBA00022448"/>
    </source>
</evidence>
<dbReference type="InterPro" id="IPR018000">
    <property type="entry name" value="Neurotransmitter_ion_chnl_CS"/>
</dbReference>
<dbReference type="GO" id="GO:0022848">
    <property type="term" value="F:acetylcholine-gated monoatomic cation-selective channel activity"/>
    <property type="evidence" value="ECO:0007669"/>
    <property type="project" value="InterPro"/>
</dbReference>
<dbReference type="FunFam" id="2.70.170.10:FF:000044">
    <property type="entry name" value="AcetylCholine Receptor"/>
    <property type="match status" value="1"/>
</dbReference>
<dbReference type="OrthoDB" id="5975154at2759"/>
<dbReference type="GO" id="GO:0004888">
    <property type="term" value="F:transmembrane signaling receptor activity"/>
    <property type="evidence" value="ECO:0007669"/>
    <property type="project" value="InterPro"/>
</dbReference>
<dbReference type="AlphaFoldDB" id="A0A811LKD8"/>
<accession>A0A811LKD8</accession>
<keyword evidence="7 15" id="KW-0472">Membrane</keyword>
<reference evidence="18" key="1">
    <citation type="submission" date="2020-09" db="EMBL/GenBank/DDBJ databases">
        <authorList>
            <person name="Kikuchi T."/>
        </authorList>
    </citation>
    <scope>NUCLEOTIDE SEQUENCE</scope>
    <source>
        <strain evidence="18">SH1</strain>
    </source>
</reference>
<dbReference type="InterPro" id="IPR006201">
    <property type="entry name" value="Neur_channel"/>
</dbReference>
<dbReference type="InterPro" id="IPR038050">
    <property type="entry name" value="Neuro_actylchol_rec"/>
</dbReference>
<dbReference type="InterPro" id="IPR006029">
    <property type="entry name" value="Neurotrans-gated_channel_TM"/>
</dbReference>
<dbReference type="InterPro" id="IPR036719">
    <property type="entry name" value="Neuro-gated_channel_TM_sf"/>
</dbReference>
<evidence type="ECO:0000259" key="16">
    <source>
        <dbReference type="Pfam" id="PF02931"/>
    </source>
</evidence>
<name>A0A811LKD8_9BILA</name>
<dbReference type="InterPro" id="IPR036734">
    <property type="entry name" value="Neur_chan_lig-bd_sf"/>
</dbReference>
<proteinExistence type="inferred from homology"/>
<dbReference type="Gene3D" id="2.70.170.10">
    <property type="entry name" value="Neurotransmitter-gated ion-channel ligand-binding domain"/>
    <property type="match status" value="1"/>
</dbReference>
<keyword evidence="10" id="KW-0325">Glycoprotein</keyword>
<evidence type="ECO:0000313" key="19">
    <source>
        <dbReference type="Proteomes" id="UP000614601"/>
    </source>
</evidence>
<feature type="domain" description="Neurotransmitter-gated ion-channel ligand-binding" evidence="16">
    <location>
        <begin position="92"/>
        <end position="320"/>
    </location>
</feature>
<evidence type="ECO:0000256" key="5">
    <source>
        <dbReference type="ARBA" id="ARBA00023018"/>
    </source>
</evidence>
<dbReference type="PANTHER" id="PTHR18945">
    <property type="entry name" value="NEUROTRANSMITTER GATED ION CHANNEL"/>
    <property type="match status" value="1"/>
</dbReference>
<comment type="similarity">
    <text evidence="15">Belongs to the ligand-gated ion channel (TC 1.A.9) family.</text>
</comment>
<keyword evidence="9" id="KW-0675">Receptor</keyword>
<feature type="transmembrane region" description="Helical" evidence="15">
    <location>
        <begin position="355"/>
        <end position="373"/>
    </location>
</feature>
<dbReference type="EMBL" id="CAJFCW020000006">
    <property type="protein sequence ID" value="CAG9125357.1"/>
    <property type="molecule type" value="Genomic_DNA"/>
</dbReference>
<keyword evidence="19" id="KW-1185">Reference proteome</keyword>
<dbReference type="Proteomes" id="UP000783686">
    <property type="component" value="Unassembled WGS sequence"/>
</dbReference>
<feature type="transmembrane region" description="Helical" evidence="15">
    <location>
        <begin position="385"/>
        <end position="407"/>
    </location>
</feature>
<evidence type="ECO:0000256" key="8">
    <source>
        <dbReference type="ARBA" id="ARBA00023157"/>
    </source>
</evidence>
<dbReference type="PROSITE" id="PS00236">
    <property type="entry name" value="NEUROTR_ION_CHANNEL"/>
    <property type="match status" value="1"/>
</dbReference>
<evidence type="ECO:0000256" key="6">
    <source>
        <dbReference type="ARBA" id="ARBA00023065"/>
    </source>
</evidence>
<sequence>MHSNYVDSGNYPCNFNLKELRLTKDVRVNTELYQRIATSLDSCPPNSRPAAKVFDQFIQHNGIGASSQIAMNPVHVLLTLVFHYVNSNMYASQLYEDLLYYYNRSVRPVRNTSEPLRVKFGASLIRIIDVDEVNQVLTTSLWLEMQWYDYKLVWDPAKFGGIKKIHIPSDQIWIPDVILYNNADGEPHVSVTSDAIVYYTGLVVWKPPSIYKSFCPIDIEYFPYDQQHCEMKFGGWSYHGFLMDVMQLTEHPEDIKNQLDRKGKHCQFLEQGMDLSSYYMSNEWDLLEVSSARHEELYPGCCGPDYYIDITFHITIRRKTLFYTVNLVLPCAMIAFLTIFVFYIPAIEHKITHSISVLVTLTVFYLVLIELIPPTSLVIPLIGQYILFTMFLVSFSIILSVITVNWYRRDGTLHTMSPWLYVLFVRYLPWLLRMEKPEEDEDHSEEGSLSDVSISDLYNADSPDNPFFENITQMAETELRLSQLAQLRGMHPDTIRRMVDNVNFIANYYKDKQKKDKISDMWCFVAMVMDQLMLYIFTVVFILGTLLIIARSPYLAESISPLGVQLATKPLSGDTIEFALKDSNFTYSNFNFQ</sequence>
<keyword evidence="13 15" id="KW-0407">Ion channel</keyword>
<evidence type="ECO:0000313" key="18">
    <source>
        <dbReference type="EMBL" id="CAD5228960.1"/>
    </source>
</evidence>
<dbReference type="Proteomes" id="UP000614601">
    <property type="component" value="Unassembled WGS sequence"/>
</dbReference>
<dbReference type="PRINTS" id="PR00252">
    <property type="entry name" value="NRIONCHANNEL"/>
</dbReference>
<dbReference type="PRINTS" id="PR00254">
    <property type="entry name" value="NICOTINICR"/>
</dbReference>
<evidence type="ECO:0000256" key="4">
    <source>
        <dbReference type="ARBA" id="ARBA00022989"/>
    </source>
</evidence>
<keyword evidence="3 15" id="KW-0812">Transmembrane</keyword>
<dbReference type="EMBL" id="CAJFDH010000006">
    <property type="protein sequence ID" value="CAD5228960.1"/>
    <property type="molecule type" value="Genomic_DNA"/>
</dbReference>
<evidence type="ECO:0000256" key="15">
    <source>
        <dbReference type="RuleBase" id="RU000687"/>
    </source>
</evidence>